<comment type="pathway">
    <text evidence="5">Metabolic intermediate biosynthesis; prephenate biosynthesis; prephenate from chorismate: step 1/1.</text>
</comment>
<keyword evidence="10" id="KW-0028">Amino-acid biosynthesis</keyword>
<evidence type="ECO:0000313" key="25">
    <source>
        <dbReference type="Proteomes" id="UP000774750"/>
    </source>
</evidence>
<evidence type="ECO:0000256" key="4">
    <source>
        <dbReference type="ARBA" id="ARBA00004741"/>
    </source>
</evidence>
<evidence type="ECO:0000313" key="24">
    <source>
        <dbReference type="EMBL" id="MBM6921574.1"/>
    </source>
</evidence>
<dbReference type="InterPro" id="IPR045865">
    <property type="entry name" value="ACT-like_dom_sf"/>
</dbReference>
<feature type="binding site" evidence="19">
    <location>
        <position position="57"/>
    </location>
    <ligand>
        <name>substrate</name>
    </ligand>
</feature>
<feature type="binding site" evidence="19">
    <location>
        <position position="53"/>
    </location>
    <ligand>
        <name>substrate</name>
    </ligand>
</feature>
<evidence type="ECO:0000256" key="13">
    <source>
        <dbReference type="ARBA" id="ARBA00023235"/>
    </source>
</evidence>
<evidence type="ECO:0000256" key="5">
    <source>
        <dbReference type="ARBA" id="ARBA00004817"/>
    </source>
</evidence>
<dbReference type="EC" id="4.2.1.51" evidence="6"/>
<feature type="site" description="Essential for prephenate dehydratase activity" evidence="20">
    <location>
        <position position="268"/>
    </location>
</feature>
<dbReference type="Gene3D" id="3.30.70.260">
    <property type="match status" value="1"/>
</dbReference>
<evidence type="ECO:0000256" key="19">
    <source>
        <dbReference type="PIRSR" id="PIRSR001500-1"/>
    </source>
</evidence>
<dbReference type="Pfam" id="PF01817">
    <property type="entry name" value="CM_2"/>
    <property type="match status" value="1"/>
</dbReference>
<dbReference type="RefSeq" id="WP_204447648.1">
    <property type="nucleotide sequence ID" value="NZ_JACJKY010000019.1"/>
</dbReference>
<protein>
    <recommendedName>
        <fullName evidence="7">Bifunctional chorismate mutase/prephenate dehydratase</fullName>
        <ecNumber evidence="6">4.2.1.51</ecNumber>
    </recommendedName>
    <alternativeName>
        <fullName evidence="17">Chorismate mutase-prephenate dehydratase</fullName>
    </alternativeName>
    <alternativeName>
        <fullName evidence="8">Prephenate dehydratase</fullName>
    </alternativeName>
    <alternativeName>
        <fullName evidence="16">p-protein</fullName>
    </alternativeName>
</protein>
<evidence type="ECO:0000256" key="8">
    <source>
        <dbReference type="ARBA" id="ARBA00021872"/>
    </source>
</evidence>
<keyword evidence="11" id="KW-0057">Aromatic amino acid biosynthesis</keyword>
<dbReference type="SUPFAM" id="SSF48600">
    <property type="entry name" value="Chorismate mutase II"/>
    <property type="match status" value="1"/>
</dbReference>
<evidence type="ECO:0000259" key="22">
    <source>
        <dbReference type="PROSITE" id="PS51171"/>
    </source>
</evidence>
<organism evidence="24 25">
    <name type="scientific">Merdimmobilis hominis</name>
    <dbReference type="NCBI Taxonomy" id="2897707"/>
    <lineage>
        <taxon>Bacteria</taxon>
        <taxon>Bacillati</taxon>
        <taxon>Bacillota</taxon>
        <taxon>Clostridia</taxon>
        <taxon>Eubacteriales</taxon>
        <taxon>Oscillospiraceae</taxon>
        <taxon>Merdimmobilis</taxon>
    </lineage>
</organism>
<evidence type="ECO:0000256" key="2">
    <source>
        <dbReference type="ARBA" id="ARBA00002364"/>
    </source>
</evidence>
<keyword evidence="13" id="KW-0413">Isomerase</keyword>
<dbReference type="Pfam" id="PF00800">
    <property type="entry name" value="PDT"/>
    <property type="match status" value="1"/>
</dbReference>
<proteinExistence type="predicted"/>
<dbReference type="GO" id="GO:0046417">
    <property type="term" value="P:chorismate metabolic process"/>
    <property type="evidence" value="ECO:0007669"/>
    <property type="project" value="InterPro"/>
</dbReference>
<evidence type="ECO:0000256" key="3">
    <source>
        <dbReference type="ARBA" id="ARBA00004496"/>
    </source>
</evidence>
<keyword evidence="25" id="KW-1185">Reference proteome</keyword>
<keyword evidence="15" id="KW-0511">Multifunctional enzyme</keyword>
<comment type="subcellular location">
    <subcellularLocation>
        <location evidence="3">Cytoplasm</location>
    </subcellularLocation>
</comment>
<dbReference type="PANTHER" id="PTHR21022">
    <property type="entry name" value="PREPHENATE DEHYDRATASE P PROTEIN"/>
    <property type="match status" value="1"/>
</dbReference>
<name>A0A938XAE5_9FIRM</name>
<reference evidence="24" key="2">
    <citation type="journal article" date="2021" name="Sci. Rep.">
        <title>The distribution of antibiotic resistance genes in chicken gut microbiota commensals.</title>
        <authorList>
            <person name="Juricova H."/>
            <person name="Matiasovicova J."/>
            <person name="Kubasova T."/>
            <person name="Cejkova D."/>
            <person name="Rychlik I."/>
        </authorList>
    </citation>
    <scope>NUCLEOTIDE SEQUENCE</scope>
    <source>
        <strain evidence="24">An559</strain>
    </source>
</reference>
<feature type="binding site" evidence="19">
    <location>
        <position position="88"/>
    </location>
    <ligand>
        <name>substrate</name>
    </ligand>
</feature>
<feature type="domain" description="Prephenate dehydratase" evidence="22">
    <location>
        <begin position="100"/>
        <end position="275"/>
    </location>
</feature>
<dbReference type="PROSITE" id="PS51171">
    <property type="entry name" value="PREPHENATE_DEHYDR_3"/>
    <property type="match status" value="1"/>
</dbReference>
<feature type="domain" description="ACT" evidence="23">
    <location>
        <begin position="285"/>
        <end position="364"/>
    </location>
</feature>
<dbReference type="EMBL" id="JACJKY010000019">
    <property type="protein sequence ID" value="MBM6921574.1"/>
    <property type="molecule type" value="Genomic_DNA"/>
</dbReference>
<evidence type="ECO:0000256" key="16">
    <source>
        <dbReference type="ARBA" id="ARBA00031175"/>
    </source>
</evidence>
<evidence type="ECO:0000256" key="18">
    <source>
        <dbReference type="ARBA" id="ARBA00047848"/>
    </source>
</evidence>
<dbReference type="SUPFAM" id="SSF53850">
    <property type="entry name" value="Periplasmic binding protein-like II"/>
    <property type="match status" value="1"/>
</dbReference>
<feature type="domain" description="Chorismate mutase" evidence="21">
    <location>
        <begin position="6"/>
        <end position="96"/>
    </location>
</feature>
<evidence type="ECO:0000256" key="11">
    <source>
        <dbReference type="ARBA" id="ARBA00023141"/>
    </source>
</evidence>
<dbReference type="InterPro" id="IPR008242">
    <property type="entry name" value="Chor_mutase/pphenate_deHydtase"/>
</dbReference>
<keyword evidence="9" id="KW-0963">Cytoplasm</keyword>
<dbReference type="SUPFAM" id="SSF55021">
    <property type="entry name" value="ACT-like"/>
    <property type="match status" value="1"/>
</dbReference>
<evidence type="ECO:0000256" key="14">
    <source>
        <dbReference type="ARBA" id="ARBA00023239"/>
    </source>
</evidence>
<comment type="catalytic activity">
    <reaction evidence="18">
        <text>prephenate + H(+) = 3-phenylpyruvate + CO2 + H2O</text>
        <dbReference type="Rhea" id="RHEA:21648"/>
        <dbReference type="ChEBI" id="CHEBI:15377"/>
        <dbReference type="ChEBI" id="CHEBI:15378"/>
        <dbReference type="ChEBI" id="CHEBI:16526"/>
        <dbReference type="ChEBI" id="CHEBI:18005"/>
        <dbReference type="ChEBI" id="CHEBI:29934"/>
        <dbReference type="EC" id="4.2.1.51"/>
    </reaction>
</comment>
<evidence type="ECO:0000256" key="20">
    <source>
        <dbReference type="PIRSR" id="PIRSR001500-2"/>
    </source>
</evidence>
<evidence type="ECO:0000259" key="21">
    <source>
        <dbReference type="PROSITE" id="PS51168"/>
    </source>
</evidence>
<dbReference type="InterPro" id="IPR002701">
    <property type="entry name" value="CM_II_prokaryot"/>
</dbReference>
<feature type="binding site" evidence="19">
    <location>
        <position position="33"/>
    </location>
    <ligand>
        <name>substrate</name>
    </ligand>
</feature>
<dbReference type="PANTHER" id="PTHR21022:SF19">
    <property type="entry name" value="PREPHENATE DEHYDRATASE-RELATED"/>
    <property type="match status" value="1"/>
</dbReference>
<dbReference type="InterPro" id="IPR001086">
    <property type="entry name" value="Preph_deHydtase"/>
</dbReference>
<accession>A0A938XAE5</accession>
<evidence type="ECO:0000256" key="10">
    <source>
        <dbReference type="ARBA" id="ARBA00022605"/>
    </source>
</evidence>
<comment type="pathway">
    <text evidence="4">Amino-acid biosynthesis; L-phenylalanine biosynthesis; phenylpyruvate from prephenate: step 1/1.</text>
</comment>
<evidence type="ECO:0000256" key="15">
    <source>
        <dbReference type="ARBA" id="ARBA00023268"/>
    </source>
</evidence>
<dbReference type="PROSITE" id="PS51168">
    <property type="entry name" value="CHORISMATE_MUT_2"/>
    <property type="match status" value="1"/>
</dbReference>
<dbReference type="Proteomes" id="UP000774750">
    <property type="component" value="Unassembled WGS sequence"/>
</dbReference>
<comment type="function">
    <text evidence="2">Catalyzes the Claisen rearrangement of chorismate to prephenate and the decarboxylation/dehydration of prephenate to phenylpyruvate.</text>
</comment>
<dbReference type="GO" id="GO:0004664">
    <property type="term" value="F:prephenate dehydratase activity"/>
    <property type="evidence" value="ECO:0007669"/>
    <property type="project" value="UniProtKB-EC"/>
</dbReference>
<reference evidence="24" key="1">
    <citation type="submission" date="2020-08" db="EMBL/GenBank/DDBJ databases">
        <authorList>
            <person name="Cejkova D."/>
            <person name="Kubasova T."/>
            <person name="Jahodarova E."/>
            <person name="Rychlik I."/>
        </authorList>
    </citation>
    <scope>NUCLEOTIDE SEQUENCE</scope>
    <source>
        <strain evidence="24">An559</strain>
    </source>
</reference>
<dbReference type="GO" id="GO:0004106">
    <property type="term" value="F:chorismate mutase activity"/>
    <property type="evidence" value="ECO:0007669"/>
    <property type="project" value="UniProtKB-EC"/>
</dbReference>
<evidence type="ECO:0000256" key="17">
    <source>
        <dbReference type="ARBA" id="ARBA00031520"/>
    </source>
</evidence>
<comment type="caution">
    <text evidence="24">The sequence shown here is derived from an EMBL/GenBank/DDBJ whole genome shotgun (WGS) entry which is preliminary data.</text>
</comment>
<evidence type="ECO:0000256" key="7">
    <source>
        <dbReference type="ARBA" id="ARBA00014401"/>
    </source>
</evidence>
<gene>
    <name evidence="24" type="ORF">H6A12_10445</name>
</gene>
<keyword evidence="12" id="KW-0584">Phenylalanine biosynthesis</keyword>
<evidence type="ECO:0000256" key="9">
    <source>
        <dbReference type="ARBA" id="ARBA00022490"/>
    </source>
</evidence>
<comment type="catalytic activity">
    <reaction evidence="1">
        <text>chorismate = prephenate</text>
        <dbReference type="Rhea" id="RHEA:13897"/>
        <dbReference type="ChEBI" id="CHEBI:29748"/>
        <dbReference type="ChEBI" id="CHEBI:29934"/>
        <dbReference type="EC" id="5.4.99.5"/>
    </reaction>
</comment>
<dbReference type="CDD" id="cd04905">
    <property type="entry name" value="ACT_CM-PDT"/>
    <property type="match status" value="1"/>
</dbReference>
<sequence length="364" mass="40864">MENKKTEQENKLADARKTINEVDAALAKLFVQRMDAVADVIAYKMEHGLPVFDPVREKEVLVRCGDAIDSDAYRPYFVSFMENVMEQSKRYQRSVLFDGTVGYQGTEGAYAQIALSKLFPSHRAQAFETWQDVFEAVMRDEIGCGVIPFENSYTGEVEEVLDLLYRYPVSIREIYDLKIEHCLVAPQGASIGTIQEVVSHPQALKQCGGYIKSHGFHATAYVNTALAAEHVAKEADLHKAAIASKETAERFGLSVLAEKISESAQNTTRFIVIAKQPANAGNHFSLLFTLRHDAGQLAAVMQIIAQHGFNMECVRSKAVHDVPWQYYFYVELEGDASSEQAKQLFCEMQVRCTTFRVLGVYYKS</sequence>
<feature type="binding site" evidence="19">
    <location>
        <position position="16"/>
    </location>
    <ligand>
        <name>substrate</name>
    </ligand>
</feature>
<evidence type="ECO:0000256" key="1">
    <source>
        <dbReference type="ARBA" id="ARBA00000824"/>
    </source>
</evidence>
<dbReference type="AlphaFoldDB" id="A0A938XAE5"/>
<evidence type="ECO:0000256" key="6">
    <source>
        <dbReference type="ARBA" id="ARBA00013147"/>
    </source>
</evidence>
<dbReference type="GO" id="GO:0009094">
    <property type="term" value="P:L-phenylalanine biosynthetic process"/>
    <property type="evidence" value="ECO:0007669"/>
    <property type="project" value="UniProtKB-KW"/>
</dbReference>
<keyword evidence="14" id="KW-0456">Lyase</keyword>
<dbReference type="PIRSF" id="PIRSF001500">
    <property type="entry name" value="Chor_mut_pdt_Ppr"/>
    <property type="match status" value="1"/>
</dbReference>
<dbReference type="GO" id="GO:0005737">
    <property type="term" value="C:cytoplasm"/>
    <property type="evidence" value="ECO:0007669"/>
    <property type="project" value="UniProtKB-SubCell"/>
</dbReference>
<dbReference type="Gene3D" id="3.40.190.10">
    <property type="entry name" value="Periplasmic binding protein-like II"/>
    <property type="match status" value="2"/>
</dbReference>
<dbReference type="InterPro" id="IPR036263">
    <property type="entry name" value="Chorismate_II_sf"/>
</dbReference>
<evidence type="ECO:0000256" key="12">
    <source>
        <dbReference type="ARBA" id="ARBA00023222"/>
    </source>
</evidence>
<feature type="binding site" evidence="19">
    <location>
        <position position="44"/>
    </location>
    <ligand>
        <name>substrate</name>
    </ligand>
</feature>
<dbReference type="PROSITE" id="PS51671">
    <property type="entry name" value="ACT"/>
    <property type="match status" value="1"/>
</dbReference>
<dbReference type="InterPro" id="IPR036979">
    <property type="entry name" value="CM_dom_sf"/>
</dbReference>
<dbReference type="SMART" id="SM00830">
    <property type="entry name" value="CM_2"/>
    <property type="match status" value="1"/>
</dbReference>
<evidence type="ECO:0000259" key="23">
    <source>
        <dbReference type="PROSITE" id="PS51671"/>
    </source>
</evidence>
<dbReference type="CDD" id="cd13631">
    <property type="entry name" value="PBP2_Ct-PDT_like"/>
    <property type="match status" value="1"/>
</dbReference>
<dbReference type="InterPro" id="IPR002912">
    <property type="entry name" value="ACT_dom"/>
</dbReference>
<feature type="binding site" evidence="19">
    <location>
        <position position="92"/>
    </location>
    <ligand>
        <name>substrate</name>
    </ligand>
</feature>
<dbReference type="Gene3D" id="1.20.59.10">
    <property type="entry name" value="Chorismate mutase"/>
    <property type="match status" value="1"/>
</dbReference>